<sequence>MSKTYIEQTLDFLAYTTNGKLGYIILDQRVLHDKATRVGCAITQCTFQSGGFVNGTIIKTTNPLTMLLCTFDVNWFPIPVQPIYGARNNASTTTEPPVITTTTEIVTQPPTTTTPPYNPCSAGWFYYANACYRYVDGSATRTYAQAEQWCINQGKKGHLVSIHSEAENNFVKSKQLVSDLSLFKSYI</sequence>
<dbReference type="WBParaSite" id="ES5_v2.g28877.t1">
    <property type="protein sequence ID" value="ES5_v2.g28877.t1"/>
    <property type="gene ID" value="ES5_v2.g28877"/>
</dbReference>
<name>A0AC34GHD2_9BILA</name>
<evidence type="ECO:0000313" key="1">
    <source>
        <dbReference type="Proteomes" id="UP000887579"/>
    </source>
</evidence>
<accession>A0AC34GHD2</accession>
<organism evidence="1 2">
    <name type="scientific">Panagrolaimus sp. ES5</name>
    <dbReference type="NCBI Taxonomy" id="591445"/>
    <lineage>
        <taxon>Eukaryota</taxon>
        <taxon>Metazoa</taxon>
        <taxon>Ecdysozoa</taxon>
        <taxon>Nematoda</taxon>
        <taxon>Chromadorea</taxon>
        <taxon>Rhabditida</taxon>
        <taxon>Tylenchina</taxon>
        <taxon>Panagrolaimomorpha</taxon>
        <taxon>Panagrolaimoidea</taxon>
        <taxon>Panagrolaimidae</taxon>
        <taxon>Panagrolaimus</taxon>
    </lineage>
</organism>
<dbReference type="Proteomes" id="UP000887579">
    <property type="component" value="Unplaced"/>
</dbReference>
<evidence type="ECO:0000313" key="2">
    <source>
        <dbReference type="WBParaSite" id="ES5_v2.g28877.t1"/>
    </source>
</evidence>
<protein>
    <submittedName>
        <fullName evidence="2">C-type lectin domain-containing protein</fullName>
    </submittedName>
</protein>
<reference evidence="2" key="1">
    <citation type="submission" date="2022-11" db="UniProtKB">
        <authorList>
            <consortium name="WormBaseParasite"/>
        </authorList>
    </citation>
    <scope>IDENTIFICATION</scope>
</reference>
<proteinExistence type="predicted"/>